<sequence length="336" mass="35767">MWFRRRVPKPASTACSRPLRCWPNSPPNTAPSSCGPITCPPAKQRFPSLPMSLLSFLEQLGAADASAAPTARRGAMAQLGRTAAAALPAVLLTAATATPALAQRTGTVLDALQLALRVEWLQDEFYGQVLGATGLVPAAIQPDFTLIRAQQRQHIALLESYIRTSGGIVETRPRYDFTGSRGGASATRFPDVLTNTDTMLAVAQALEDLSTRVYTGQVALVASNNDLMDMVVRMFAVEGRHAAHLRQLRRQRGATVKHWISGTDNGGPLPPNTAGFYAGEDRVEQRVGALIERNVPSLLPATIGLTEADKLAAATEAFDEPLTAAAAAALIGLFAF</sequence>
<name>A0A431U1X3_9BACT</name>
<dbReference type="InterPro" id="IPR009078">
    <property type="entry name" value="Ferritin-like_SF"/>
</dbReference>
<dbReference type="Proteomes" id="UP000282184">
    <property type="component" value="Unassembled WGS sequence"/>
</dbReference>
<reference evidence="1 2" key="1">
    <citation type="submission" date="2018-12" db="EMBL/GenBank/DDBJ databases">
        <title>Hymenobacter gummosus sp. nov., isolated from a spring.</title>
        <authorList>
            <person name="Nie L."/>
        </authorList>
    </citation>
    <scope>NUCLEOTIDE SEQUENCE [LARGE SCALE GENOMIC DNA]</scope>
    <source>
        <strain evidence="1 2">KCTC 52166</strain>
    </source>
</reference>
<dbReference type="CDD" id="cd00657">
    <property type="entry name" value="Ferritin_like"/>
    <property type="match status" value="1"/>
</dbReference>
<proteinExistence type="predicted"/>
<evidence type="ECO:0000313" key="2">
    <source>
        <dbReference type="Proteomes" id="UP000282184"/>
    </source>
</evidence>
<gene>
    <name evidence="1" type="ORF">EJV47_13810</name>
</gene>
<dbReference type="OrthoDB" id="954262at2"/>
<dbReference type="Pfam" id="PF13668">
    <property type="entry name" value="Ferritin_2"/>
    <property type="match status" value="1"/>
</dbReference>
<evidence type="ECO:0000313" key="1">
    <source>
        <dbReference type="EMBL" id="RTQ49217.1"/>
    </source>
</evidence>
<keyword evidence="2" id="KW-1185">Reference proteome</keyword>
<accession>A0A431U1X3</accession>
<organism evidence="1 2">
    <name type="scientific">Hymenobacter gummosus</name>
    <dbReference type="NCBI Taxonomy" id="1776032"/>
    <lineage>
        <taxon>Bacteria</taxon>
        <taxon>Pseudomonadati</taxon>
        <taxon>Bacteroidota</taxon>
        <taxon>Cytophagia</taxon>
        <taxon>Cytophagales</taxon>
        <taxon>Hymenobacteraceae</taxon>
        <taxon>Hymenobacter</taxon>
    </lineage>
</organism>
<dbReference type="AlphaFoldDB" id="A0A431U1X3"/>
<comment type="caution">
    <text evidence="1">The sequence shown here is derived from an EMBL/GenBank/DDBJ whole genome shotgun (WGS) entry which is preliminary data.</text>
</comment>
<dbReference type="EMBL" id="RXOF01000007">
    <property type="protein sequence ID" value="RTQ49217.1"/>
    <property type="molecule type" value="Genomic_DNA"/>
</dbReference>
<protein>
    <submittedName>
        <fullName evidence="1">Ferritin-like domain-containing protein</fullName>
    </submittedName>
</protein>
<dbReference type="SUPFAM" id="SSF47240">
    <property type="entry name" value="Ferritin-like"/>
    <property type="match status" value="1"/>
</dbReference>